<reference evidence="1" key="2">
    <citation type="journal article" date="2021" name="PeerJ">
        <title>Extensive microbial diversity within the chicken gut microbiome revealed by metagenomics and culture.</title>
        <authorList>
            <person name="Gilroy R."/>
            <person name="Ravi A."/>
            <person name="Getino M."/>
            <person name="Pursley I."/>
            <person name="Horton D.L."/>
            <person name="Alikhan N.F."/>
            <person name="Baker D."/>
            <person name="Gharbi K."/>
            <person name="Hall N."/>
            <person name="Watson M."/>
            <person name="Adriaenssens E.M."/>
            <person name="Foster-Nyarko E."/>
            <person name="Jarju S."/>
            <person name="Secka A."/>
            <person name="Antonio M."/>
            <person name="Oren A."/>
            <person name="Chaudhuri R.R."/>
            <person name="La Ragione R."/>
            <person name="Hildebrand F."/>
            <person name="Pallen M.J."/>
        </authorList>
    </citation>
    <scope>NUCLEOTIDE SEQUENCE</scope>
    <source>
        <strain evidence="1">ChiBcec6-7307</strain>
    </source>
</reference>
<sequence>MTVDKSFLIKKIQKREAMIVAYCSYTNMPLVVCDPETFNDQVWIFETEALLQEFAKKYTERKVLLKGIQYKNDQFLTFFSSLFTMGINELVFVDEGSTTNIELTDLVRQPDYSKMKPQERPLLNPELQLTGMYFMQEAARPVPNEEKENLKELEEELAANMVKSRYIIAIELNEGPGTDAEKLKNRQYRVPILKNKKEEVLQPLFTDPLEFQKFAKGKKMKALAVPYGELAKILAKEARGYMLNPVGFHILMPRELLMGLSKRFQ</sequence>
<accession>A0A9D1T8D9</accession>
<dbReference type="Proteomes" id="UP000886889">
    <property type="component" value="Unassembled WGS sequence"/>
</dbReference>
<comment type="caution">
    <text evidence="1">The sequence shown here is derived from an EMBL/GenBank/DDBJ whole genome shotgun (WGS) entry which is preliminary data.</text>
</comment>
<evidence type="ECO:0000313" key="2">
    <source>
        <dbReference type="Proteomes" id="UP000886889"/>
    </source>
</evidence>
<proteinExistence type="predicted"/>
<organism evidence="1 2">
    <name type="scientific">Candidatus Merdiplasma excrementigallinarum</name>
    <dbReference type="NCBI Taxonomy" id="2840864"/>
    <lineage>
        <taxon>Bacteria</taxon>
        <taxon>Bacillati</taxon>
        <taxon>Bacillota</taxon>
        <taxon>Clostridia</taxon>
        <taxon>Lachnospirales</taxon>
        <taxon>Lachnospiraceae</taxon>
        <taxon>Lachnospiraceae incertae sedis</taxon>
        <taxon>Candidatus Merdiplasma</taxon>
    </lineage>
</organism>
<dbReference type="AlphaFoldDB" id="A0A9D1T8D9"/>
<protein>
    <submittedName>
        <fullName evidence="1">SseB family protein</fullName>
    </submittedName>
</protein>
<name>A0A9D1T8D9_9FIRM</name>
<reference evidence="1" key="1">
    <citation type="submission" date="2020-10" db="EMBL/GenBank/DDBJ databases">
        <authorList>
            <person name="Gilroy R."/>
        </authorList>
    </citation>
    <scope>NUCLEOTIDE SEQUENCE</scope>
    <source>
        <strain evidence="1">ChiBcec6-7307</strain>
    </source>
</reference>
<evidence type="ECO:0000313" key="1">
    <source>
        <dbReference type="EMBL" id="HIV22828.1"/>
    </source>
</evidence>
<gene>
    <name evidence="1" type="ORF">IAC80_02690</name>
</gene>
<dbReference type="EMBL" id="DVOS01000029">
    <property type="protein sequence ID" value="HIV22828.1"/>
    <property type="molecule type" value="Genomic_DNA"/>
</dbReference>